<keyword evidence="2" id="KW-1185">Reference proteome</keyword>
<name>A0AA88TQV2_9TELE</name>
<proteinExistence type="predicted"/>
<dbReference type="AlphaFoldDB" id="A0AA88TQV2"/>
<comment type="caution">
    <text evidence="1">The sequence shown here is derived from an EMBL/GenBank/DDBJ whole genome shotgun (WGS) entry which is preliminary data.</text>
</comment>
<gene>
    <name evidence="1" type="ORF">Q8A67_011016</name>
</gene>
<dbReference type="Proteomes" id="UP001187343">
    <property type="component" value="Unassembled WGS sequence"/>
</dbReference>
<accession>A0AA88TQV2</accession>
<sequence length="100" mass="11520">MEKWRRRAYSTCVEARTTGAHTHSKANITAEFIPRLRSLTLLGFTLTTRRLSCVFRRFVTKGISSEVLEEERAVLFFSAQKSKTAAFVHTRGNSIKRQRD</sequence>
<organism evidence="1 2">
    <name type="scientific">Cirrhinus molitorella</name>
    <name type="common">mud carp</name>
    <dbReference type="NCBI Taxonomy" id="172907"/>
    <lineage>
        <taxon>Eukaryota</taxon>
        <taxon>Metazoa</taxon>
        <taxon>Chordata</taxon>
        <taxon>Craniata</taxon>
        <taxon>Vertebrata</taxon>
        <taxon>Euteleostomi</taxon>
        <taxon>Actinopterygii</taxon>
        <taxon>Neopterygii</taxon>
        <taxon>Teleostei</taxon>
        <taxon>Ostariophysi</taxon>
        <taxon>Cypriniformes</taxon>
        <taxon>Cyprinidae</taxon>
        <taxon>Labeoninae</taxon>
        <taxon>Labeonini</taxon>
        <taxon>Cirrhinus</taxon>
    </lineage>
</organism>
<evidence type="ECO:0000313" key="1">
    <source>
        <dbReference type="EMBL" id="KAK2896528.1"/>
    </source>
</evidence>
<reference evidence="1" key="1">
    <citation type="submission" date="2023-08" db="EMBL/GenBank/DDBJ databases">
        <title>Chromosome-level Genome Assembly of mud carp (Cirrhinus molitorella).</title>
        <authorList>
            <person name="Liu H."/>
        </authorList>
    </citation>
    <scope>NUCLEOTIDE SEQUENCE</scope>
    <source>
        <strain evidence="1">Prfri</strain>
        <tissue evidence="1">Muscle</tissue>
    </source>
</reference>
<evidence type="ECO:0000313" key="2">
    <source>
        <dbReference type="Proteomes" id="UP001187343"/>
    </source>
</evidence>
<protein>
    <submittedName>
        <fullName evidence="1">Uncharacterized protein</fullName>
    </submittedName>
</protein>
<dbReference type="EMBL" id="JAUYZG010000010">
    <property type="protein sequence ID" value="KAK2896528.1"/>
    <property type="molecule type" value="Genomic_DNA"/>
</dbReference>